<dbReference type="AlphaFoldDB" id="A0A1Y1KKD0"/>
<protein>
    <submittedName>
        <fullName evidence="1">Uncharacterized protein</fullName>
    </submittedName>
</protein>
<name>A0A1Y1KKD0_PHOPY</name>
<evidence type="ECO:0000313" key="1">
    <source>
        <dbReference type="EMBL" id="JAV61068.1"/>
    </source>
</evidence>
<proteinExistence type="predicted"/>
<organism evidence="1">
    <name type="scientific">Photinus pyralis</name>
    <name type="common">Common eastern firefly</name>
    <name type="synonym">Lampyris pyralis</name>
    <dbReference type="NCBI Taxonomy" id="7054"/>
    <lineage>
        <taxon>Eukaryota</taxon>
        <taxon>Metazoa</taxon>
        <taxon>Ecdysozoa</taxon>
        <taxon>Arthropoda</taxon>
        <taxon>Hexapoda</taxon>
        <taxon>Insecta</taxon>
        <taxon>Pterygota</taxon>
        <taxon>Neoptera</taxon>
        <taxon>Endopterygota</taxon>
        <taxon>Coleoptera</taxon>
        <taxon>Polyphaga</taxon>
        <taxon>Elateriformia</taxon>
        <taxon>Elateroidea</taxon>
        <taxon>Lampyridae</taxon>
        <taxon>Lampyrinae</taxon>
        <taxon>Photinus</taxon>
    </lineage>
</organism>
<accession>A0A1Y1KKD0</accession>
<sequence>MTKKQKERLPQLHTPPKVISCCPMLEATSHVLILLHDSKARSAVQNRFQRRHHPITSFIRHQQSTIERRAYSSSESESSLVSAPCVSCGPLISSPGSPSLYNPRSSFSCAIRASCSCALMGLFFLDFPPADLLAVAACLVGGRLISAAATGTESLAKLGRAFLQSSQSFIRASLLN</sequence>
<dbReference type="EMBL" id="GEZM01083628">
    <property type="protein sequence ID" value="JAV61068.1"/>
    <property type="molecule type" value="Transcribed_RNA"/>
</dbReference>
<reference evidence="1" key="1">
    <citation type="journal article" date="2016" name="Sci. Rep.">
        <title>Molecular characterization of firefly nuptial gifts: a multi-omics approach sheds light on postcopulatory sexual selection.</title>
        <authorList>
            <person name="Al-Wathiqui N."/>
            <person name="Fallon T.R."/>
            <person name="South A."/>
            <person name="Weng J.K."/>
            <person name="Lewis S.M."/>
        </authorList>
    </citation>
    <scope>NUCLEOTIDE SEQUENCE</scope>
</reference>